<keyword evidence="1" id="KW-0472">Membrane</keyword>
<name>A0A6B3RZB5_9RHOB</name>
<organism evidence="2 3">
    <name type="scientific">Pseudotabrizicola algicola</name>
    <dbReference type="NCBI Taxonomy" id="2709381"/>
    <lineage>
        <taxon>Bacteria</taxon>
        <taxon>Pseudomonadati</taxon>
        <taxon>Pseudomonadota</taxon>
        <taxon>Alphaproteobacteria</taxon>
        <taxon>Rhodobacterales</taxon>
        <taxon>Paracoccaceae</taxon>
        <taxon>Pseudotabrizicola</taxon>
    </lineage>
</organism>
<keyword evidence="1" id="KW-1133">Transmembrane helix</keyword>
<evidence type="ECO:0000313" key="3">
    <source>
        <dbReference type="Proteomes" id="UP000481421"/>
    </source>
</evidence>
<proteinExistence type="predicted"/>
<dbReference type="RefSeq" id="WP_164615202.1">
    <property type="nucleotide sequence ID" value="NZ_JAAIKE010000012.1"/>
</dbReference>
<comment type="caution">
    <text evidence="2">The sequence shown here is derived from an EMBL/GenBank/DDBJ whole genome shotgun (WGS) entry which is preliminary data.</text>
</comment>
<gene>
    <name evidence="2" type="ORF">G3572_20065</name>
</gene>
<keyword evidence="1" id="KW-0812">Transmembrane</keyword>
<protein>
    <submittedName>
        <fullName evidence="2">Uncharacterized protein</fullName>
    </submittedName>
</protein>
<sequence length="288" mass="33715">MSEIGFFKKIAFIFAAWLATRNRIPQTYALDNSAGCKWNFCSLYLRFVDDPCFESFLVCERPSWKGLSGLGFSKVKDYPIGFDLSEPQSPSKGVSWIEGNMSLPFETIGNFNVEFNRIYGTKSIAYSSVWRYLWGELFHLHFWMDCTEVISRWWFKYRFDFTPERMNILIEIVEWKRRDLKSQRVRSLGSEFSHIELFTVIATWRAWSLSDHSRHLAELKFILDSLVSTGELSHEPNGRYTLNAKSLATISAYETDNRKQHRSERNNKLTLFLTFVLALAAILELFLK</sequence>
<dbReference type="EMBL" id="JAAIKE010000012">
    <property type="protein sequence ID" value="NEX48499.1"/>
    <property type="molecule type" value="Genomic_DNA"/>
</dbReference>
<keyword evidence="3" id="KW-1185">Reference proteome</keyword>
<reference evidence="2 3" key="1">
    <citation type="submission" date="2020-02" db="EMBL/GenBank/DDBJ databases">
        <title>Rhodobacter algicola sp. nov., isolated from microalga culture.</title>
        <authorList>
            <person name="Park C.-Y."/>
        </authorList>
    </citation>
    <scope>NUCLEOTIDE SEQUENCE [LARGE SCALE GENOMIC DNA]</scope>
    <source>
        <strain evidence="2 3">ETT8</strain>
    </source>
</reference>
<feature type="transmembrane region" description="Helical" evidence="1">
    <location>
        <begin position="269"/>
        <end position="287"/>
    </location>
</feature>
<evidence type="ECO:0000256" key="1">
    <source>
        <dbReference type="SAM" id="Phobius"/>
    </source>
</evidence>
<dbReference type="AlphaFoldDB" id="A0A6B3RZB5"/>
<accession>A0A6B3RZB5</accession>
<dbReference type="Proteomes" id="UP000481421">
    <property type="component" value="Unassembled WGS sequence"/>
</dbReference>
<evidence type="ECO:0000313" key="2">
    <source>
        <dbReference type="EMBL" id="NEX48499.1"/>
    </source>
</evidence>